<keyword evidence="1" id="KW-0175">Coiled coil</keyword>
<comment type="caution">
    <text evidence="3">The sequence shown here is derived from an EMBL/GenBank/DDBJ whole genome shotgun (WGS) entry which is preliminary data.</text>
</comment>
<feature type="coiled-coil region" evidence="1">
    <location>
        <begin position="52"/>
        <end position="79"/>
    </location>
</feature>
<keyword evidence="4" id="KW-1185">Reference proteome</keyword>
<organism evidence="3 4">
    <name type="scientific">Miscanthus lutarioriparius</name>
    <dbReference type="NCBI Taxonomy" id="422564"/>
    <lineage>
        <taxon>Eukaryota</taxon>
        <taxon>Viridiplantae</taxon>
        <taxon>Streptophyta</taxon>
        <taxon>Embryophyta</taxon>
        <taxon>Tracheophyta</taxon>
        <taxon>Spermatophyta</taxon>
        <taxon>Magnoliopsida</taxon>
        <taxon>Liliopsida</taxon>
        <taxon>Poales</taxon>
        <taxon>Poaceae</taxon>
        <taxon>PACMAD clade</taxon>
        <taxon>Panicoideae</taxon>
        <taxon>Andropogonodae</taxon>
        <taxon>Andropogoneae</taxon>
        <taxon>Saccharinae</taxon>
        <taxon>Miscanthus</taxon>
    </lineage>
</organism>
<feature type="compositionally biased region" description="Low complexity" evidence="2">
    <location>
        <begin position="120"/>
        <end position="131"/>
    </location>
</feature>
<feature type="region of interest" description="Disordered" evidence="2">
    <location>
        <begin position="189"/>
        <end position="211"/>
    </location>
</feature>
<evidence type="ECO:0000313" key="4">
    <source>
        <dbReference type="Proteomes" id="UP000604825"/>
    </source>
</evidence>
<feature type="compositionally biased region" description="Pro residues" evidence="2">
    <location>
        <begin position="199"/>
        <end position="211"/>
    </location>
</feature>
<gene>
    <name evidence="3" type="ORF">NCGR_LOCUS18591</name>
</gene>
<dbReference type="Proteomes" id="UP000604825">
    <property type="component" value="Unassembled WGS sequence"/>
</dbReference>
<feature type="compositionally biased region" description="Polar residues" evidence="2">
    <location>
        <begin position="98"/>
        <end position="119"/>
    </location>
</feature>
<evidence type="ECO:0000313" key="3">
    <source>
        <dbReference type="EMBL" id="CAD6226948.1"/>
    </source>
</evidence>
<evidence type="ECO:0000256" key="1">
    <source>
        <dbReference type="SAM" id="Coils"/>
    </source>
</evidence>
<proteinExistence type="predicted"/>
<feature type="region of interest" description="Disordered" evidence="2">
    <location>
        <begin position="98"/>
        <end position="131"/>
    </location>
</feature>
<evidence type="ECO:0000256" key="2">
    <source>
        <dbReference type="SAM" id="MobiDB-lite"/>
    </source>
</evidence>
<sequence length="346" mass="37038">MAANLSTLTGARIAIVLEAENGKMSGFSAPSFGPIMDSFLSGEEGGAPEGPDEQEKEMIAELQNEIMQLEESKAMREQRAAESLARVQQPLRRLPWVSSQSQPSLPALRSSHTLPQSIRPQVSVTSPPVQPSSLQAISRMMLRHTQLSQRPASLMVRPQAPVMMPLPNEAHQYNYQSLAVDITSNTSGHFSQTSMLSSLPPPPPPPPPPLPTSALQIPSQRSVEVEIPFEALNLNPDVPSQNHANPHSILEHNNDEVSHFFGGIGGTTPTHSFTGNEQPSLIPCGANGGHHAPGCHNVPCPSGSNGETYQWLSKTLLESSSEGGSSIDDDGAGDSLGNMDWFGDDN</sequence>
<accession>A0A811NS10</accession>
<reference evidence="3" key="1">
    <citation type="submission" date="2020-10" db="EMBL/GenBank/DDBJ databases">
        <authorList>
            <person name="Han B."/>
            <person name="Lu T."/>
            <person name="Zhao Q."/>
            <person name="Huang X."/>
            <person name="Zhao Y."/>
        </authorList>
    </citation>
    <scope>NUCLEOTIDE SEQUENCE</scope>
</reference>
<name>A0A811NS10_9POAL</name>
<feature type="region of interest" description="Disordered" evidence="2">
    <location>
        <begin position="317"/>
        <end position="346"/>
    </location>
</feature>
<dbReference type="AlphaFoldDB" id="A0A811NS10"/>
<dbReference type="EMBL" id="CAJGYO010000004">
    <property type="protein sequence ID" value="CAD6226948.1"/>
    <property type="molecule type" value="Genomic_DNA"/>
</dbReference>
<protein>
    <submittedName>
        <fullName evidence="3">Uncharacterized protein</fullName>
    </submittedName>
</protein>
<feature type="compositionally biased region" description="Low complexity" evidence="2">
    <location>
        <begin position="317"/>
        <end position="326"/>
    </location>
</feature>